<dbReference type="RefSeq" id="WP_108021707.1">
    <property type="nucleotide sequence ID" value="NZ_QBKR01000002.1"/>
</dbReference>
<organism evidence="6 7">
    <name type="scientific">Melghirimyces profundicolus</name>
    <dbReference type="NCBI Taxonomy" id="1242148"/>
    <lineage>
        <taxon>Bacteria</taxon>
        <taxon>Bacillati</taxon>
        <taxon>Bacillota</taxon>
        <taxon>Bacilli</taxon>
        <taxon>Bacillales</taxon>
        <taxon>Thermoactinomycetaceae</taxon>
        <taxon>Melghirimyces</taxon>
    </lineage>
</organism>
<dbReference type="PROSITE" id="PS51930">
    <property type="entry name" value="BMC_2"/>
    <property type="match status" value="1"/>
</dbReference>
<dbReference type="PANTHER" id="PTHR33941:SF11">
    <property type="entry name" value="BACTERIAL MICROCOMPARTMENT SHELL PROTEIN PDUJ"/>
    <property type="match status" value="1"/>
</dbReference>
<dbReference type="InterPro" id="IPR050575">
    <property type="entry name" value="BMC_shell"/>
</dbReference>
<reference evidence="6 7" key="1">
    <citation type="submission" date="2018-04" db="EMBL/GenBank/DDBJ databases">
        <title>Genomic Encyclopedia of Archaeal and Bacterial Type Strains, Phase II (KMG-II): from individual species to whole genera.</title>
        <authorList>
            <person name="Goeker M."/>
        </authorList>
    </citation>
    <scope>NUCLEOTIDE SEQUENCE [LARGE SCALE GENOMIC DNA]</scope>
    <source>
        <strain evidence="6 7">DSM 45787</strain>
    </source>
</reference>
<dbReference type="AlphaFoldDB" id="A0A2T6C8K9"/>
<gene>
    <name evidence="6" type="ORF">C8P63_102139</name>
</gene>
<dbReference type="OrthoDB" id="9812608at2"/>
<comment type="subcellular location">
    <subcellularLocation>
        <location evidence="1">Bacterial microcompartment</location>
    </subcellularLocation>
</comment>
<name>A0A2T6C8K9_9BACL</name>
<dbReference type="CDD" id="cd07045">
    <property type="entry name" value="BMC_CcmK_like"/>
    <property type="match status" value="1"/>
</dbReference>
<evidence type="ECO:0000256" key="1">
    <source>
        <dbReference type="ARBA" id="ARBA00024322"/>
    </source>
</evidence>
<comment type="caution">
    <text evidence="6">The sequence shown here is derived from an EMBL/GenBank/DDBJ whole genome shotgun (WGS) entry which is preliminary data.</text>
</comment>
<feature type="compositionally biased region" description="Polar residues" evidence="4">
    <location>
        <begin position="125"/>
        <end position="136"/>
    </location>
</feature>
<comment type="similarity">
    <text evidence="3">Belongs to the bacterial microcompartments protein family.</text>
</comment>
<dbReference type="Gene3D" id="3.30.70.1710">
    <property type="match status" value="1"/>
</dbReference>
<feature type="region of interest" description="Disordered" evidence="4">
    <location>
        <begin position="87"/>
        <end position="139"/>
    </location>
</feature>
<feature type="domain" description="BMC" evidence="5">
    <location>
        <begin position="5"/>
        <end position="89"/>
    </location>
</feature>
<protein>
    <submittedName>
        <fullName evidence="6">BMC domain-containing protein</fullName>
    </submittedName>
</protein>
<evidence type="ECO:0000256" key="2">
    <source>
        <dbReference type="ARBA" id="ARBA00024446"/>
    </source>
</evidence>
<keyword evidence="7" id="KW-1185">Reference proteome</keyword>
<dbReference type="SMART" id="SM00877">
    <property type="entry name" value="BMC"/>
    <property type="match status" value="1"/>
</dbReference>
<evidence type="ECO:0000256" key="4">
    <source>
        <dbReference type="SAM" id="MobiDB-lite"/>
    </source>
</evidence>
<dbReference type="EMBL" id="QBKR01000002">
    <property type="protein sequence ID" value="PTX64645.1"/>
    <property type="molecule type" value="Genomic_DNA"/>
</dbReference>
<evidence type="ECO:0000259" key="5">
    <source>
        <dbReference type="PROSITE" id="PS51930"/>
    </source>
</evidence>
<dbReference type="SUPFAM" id="SSF143414">
    <property type="entry name" value="CcmK-like"/>
    <property type="match status" value="1"/>
</dbReference>
<proteinExistence type="inferred from homology"/>
<feature type="compositionally biased region" description="Basic and acidic residues" evidence="4">
    <location>
        <begin position="113"/>
        <end position="122"/>
    </location>
</feature>
<dbReference type="Pfam" id="PF00936">
    <property type="entry name" value="BMC"/>
    <property type="match status" value="1"/>
</dbReference>
<evidence type="ECO:0000313" key="6">
    <source>
        <dbReference type="EMBL" id="PTX64645.1"/>
    </source>
</evidence>
<dbReference type="GO" id="GO:0031469">
    <property type="term" value="C:bacterial microcompartment"/>
    <property type="evidence" value="ECO:0007669"/>
    <property type="project" value="UniProtKB-SubCell"/>
</dbReference>
<sequence length="184" mass="20243">MKERALGLIEMTGFTATLITADTALKTADVRLSRFEWIGGGRVTIVLTGEVASVAEAVKHGVTRGKELGEVLQWTVIPRMEELQSMLRPGGSLPVNQSSPGKDRQTSTSSQEESGKSGEKELQLTPDSDINGNSGEWRTLSVKELRKKARRLPGFNLPGKEISRANRKRLVSAMEQYFNERSVT</sequence>
<dbReference type="PANTHER" id="PTHR33941">
    <property type="entry name" value="PROPANEDIOL UTILIZATION PROTEIN PDUA"/>
    <property type="match status" value="1"/>
</dbReference>
<evidence type="ECO:0000256" key="3">
    <source>
        <dbReference type="PROSITE-ProRule" id="PRU01278"/>
    </source>
</evidence>
<accession>A0A2T6C8K9</accession>
<dbReference type="InterPro" id="IPR037233">
    <property type="entry name" value="CcmK-like_sf"/>
</dbReference>
<dbReference type="Proteomes" id="UP000244240">
    <property type="component" value="Unassembled WGS sequence"/>
</dbReference>
<dbReference type="InterPro" id="IPR000249">
    <property type="entry name" value="BMC_dom"/>
</dbReference>
<keyword evidence="2" id="KW-1283">Bacterial microcompartment</keyword>
<evidence type="ECO:0000313" key="7">
    <source>
        <dbReference type="Proteomes" id="UP000244240"/>
    </source>
</evidence>
<dbReference type="InterPro" id="IPR044872">
    <property type="entry name" value="CcmK/CsoS1_BMC"/>
</dbReference>